<evidence type="ECO:0000313" key="2">
    <source>
        <dbReference type="EMBL" id="OEL10421.1"/>
    </source>
</evidence>
<sequence length="147" mass="16593">MVKNKNLNFKKMNKLNIDIYSFSYKKGGIPVDNSGNGGGFVFDCRGILNPGRIEEYKPQTGNDKGVQEFLETKTEMPQFIDLIKNLVSITINDYIARGFDHLQIAFGCTGGQHRSVYCAIKLGEFLQEKYPELVNVSVTHNEQPQLN</sequence>
<evidence type="ECO:0000259" key="1">
    <source>
        <dbReference type="Pfam" id="PF22740"/>
    </source>
</evidence>
<dbReference type="PANTHER" id="PTHR30448:SF0">
    <property type="entry name" value="RNASE ADAPTER PROTEIN RAPZ"/>
    <property type="match status" value="1"/>
</dbReference>
<dbReference type="OrthoDB" id="9784461at2"/>
<dbReference type="PATRIC" id="fig|237258.4.peg.695"/>
<proteinExistence type="predicted"/>
<organism evidence="2 3">
    <name type="scientific">Cloacibacterium normanense</name>
    <dbReference type="NCBI Taxonomy" id="237258"/>
    <lineage>
        <taxon>Bacteria</taxon>
        <taxon>Pseudomonadati</taxon>
        <taxon>Bacteroidota</taxon>
        <taxon>Flavobacteriia</taxon>
        <taxon>Flavobacteriales</taxon>
        <taxon>Weeksellaceae</taxon>
    </lineage>
</organism>
<dbReference type="InterPro" id="IPR005337">
    <property type="entry name" value="RapZ-like"/>
</dbReference>
<protein>
    <submittedName>
        <fullName evidence="2">p-loop ATPase family protein</fullName>
    </submittedName>
</protein>
<comment type="caution">
    <text evidence="2">The sequence shown here is derived from an EMBL/GenBank/DDBJ whole genome shotgun (WGS) entry which is preliminary data.</text>
</comment>
<dbReference type="AlphaFoldDB" id="A0A1E5UBY2"/>
<name>A0A1E5UBY2_9FLAO</name>
<accession>A0A1E5UBY2</accession>
<dbReference type="PANTHER" id="PTHR30448">
    <property type="entry name" value="RNASE ADAPTER PROTEIN RAPZ"/>
    <property type="match status" value="1"/>
</dbReference>
<dbReference type="STRING" id="237258.SAMN04489756_10846"/>
<dbReference type="InterPro" id="IPR053931">
    <property type="entry name" value="RapZ_C"/>
</dbReference>
<feature type="domain" description="RapZ C-terminal" evidence="1">
    <location>
        <begin position="16"/>
        <end position="142"/>
    </location>
</feature>
<dbReference type="Pfam" id="PF22740">
    <property type="entry name" value="PapZ_C"/>
    <property type="match status" value="1"/>
</dbReference>
<reference evidence="2 3" key="1">
    <citation type="submission" date="2016-09" db="EMBL/GenBank/DDBJ databases">
        <authorList>
            <person name="Capua I."/>
            <person name="De Benedictis P."/>
            <person name="Joannis T."/>
            <person name="Lombin L.H."/>
            <person name="Cattoli G."/>
        </authorList>
    </citation>
    <scope>NUCLEOTIDE SEQUENCE [LARGE SCALE GENOMIC DNA]</scope>
    <source>
        <strain evidence="2 3">NRS-1</strain>
    </source>
</reference>
<evidence type="ECO:0000313" key="3">
    <source>
        <dbReference type="Proteomes" id="UP000095601"/>
    </source>
</evidence>
<dbReference type="EMBL" id="MKGI01000077">
    <property type="protein sequence ID" value="OEL10421.1"/>
    <property type="molecule type" value="Genomic_DNA"/>
</dbReference>
<keyword evidence="3" id="KW-1185">Reference proteome</keyword>
<dbReference type="Proteomes" id="UP000095601">
    <property type="component" value="Unassembled WGS sequence"/>
</dbReference>
<dbReference type="GO" id="GO:0005524">
    <property type="term" value="F:ATP binding"/>
    <property type="evidence" value="ECO:0007669"/>
    <property type="project" value="InterPro"/>
</dbReference>
<gene>
    <name evidence="2" type="ORF">BHF72_0513</name>
</gene>
<dbReference type="KEGG" id="cnr:EB819_12070"/>